<proteinExistence type="predicted"/>
<protein>
    <submittedName>
        <fullName evidence="1">Uncharacterized protein</fullName>
    </submittedName>
</protein>
<dbReference type="PATRIC" id="fig|935700.4.peg.3345"/>
<gene>
    <name evidence="1" type="ORF">jaqu_32390</name>
</gene>
<dbReference type="Proteomes" id="UP000032232">
    <property type="component" value="Unassembled WGS sequence"/>
</dbReference>
<dbReference type="OrthoDB" id="7866935at2"/>
<evidence type="ECO:0000313" key="1">
    <source>
        <dbReference type="EMBL" id="KIT14914.1"/>
    </source>
</evidence>
<keyword evidence="2" id="KW-1185">Reference proteome</keyword>
<reference evidence="1 2" key="1">
    <citation type="submission" date="2015-02" db="EMBL/GenBank/DDBJ databases">
        <title>Genome Sequence of Jannaschia aquimarina DSM28248, a member of the Roseobacter clade.</title>
        <authorList>
            <person name="Voget S."/>
            <person name="Daniel R."/>
        </authorList>
    </citation>
    <scope>NUCLEOTIDE SEQUENCE [LARGE SCALE GENOMIC DNA]</scope>
    <source>
        <strain evidence="1 2">GSW-M26</strain>
    </source>
</reference>
<dbReference type="STRING" id="935700.jaqu_32390"/>
<comment type="caution">
    <text evidence="1">The sequence shown here is derived from an EMBL/GenBank/DDBJ whole genome shotgun (WGS) entry which is preliminary data.</text>
</comment>
<name>A0A0D1EAZ8_9RHOB</name>
<evidence type="ECO:0000313" key="2">
    <source>
        <dbReference type="Proteomes" id="UP000032232"/>
    </source>
</evidence>
<accession>A0A0D1EAZ8</accession>
<dbReference type="AlphaFoldDB" id="A0A0D1EAZ8"/>
<sequence>MITRRASGDFVGLLLILTTVLTAPLLSLAAMPPRGGPVLVIVAPWDNPDTVVSLAGGRPVLPVPALMATLATGDDGFGRRAVQQGAWIVADGGWLAAICGAGS</sequence>
<dbReference type="EMBL" id="JYFE01000060">
    <property type="protein sequence ID" value="KIT14914.1"/>
    <property type="molecule type" value="Genomic_DNA"/>
</dbReference>
<organism evidence="1 2">
    <name type="scientific">Jannaschia aquimarina</name>
    <dbReference type="NCBI Taxonomy" id="935700"/>
    <lineage>
        <taxon>Bacteria</taxon>
        <taxon>Pseudomonadati</taxon>
        <taxon>Pseudomonadota</taxon>
        <taxon>Alphaproteobacteria</taxon>
        <taxon>Rhodobacterales</taxon>
        <taxon>Roseobacteraceae</taxon>
        <taxon>Jannaschia</taxon>
    </lineage>
</organism>
<dbReference type="RefSeq" id="WP_043920010.1">
    <property type="nucleotide sequence ID" value="NZ_FZPF01000001.1"/>
</dbReference>